<keyword evidence="2" id="KW-0134">Cell wall</keyword>
<dbReference type="PANTHER" id="PTHR43806">
    <property type="entry name" value="PEPTIDASE S8"/>
    <property type="match status" value="1"/>
</dbReference>
<dbReference type="Gene3D" id="3.40.50.200">
    <property type="entry name" value="Peptidase S8/S53 domain"/>
    <property type="match status" value="1"/>
</dbReference>
<feature type="chain" id="PRO_5040118099" description="Subtilase family protein" evidence="10">
    <location>
        <begin position="20"/>
        <end position="688"/>
    </location>
</feature>
<evidence type="ECO:0000256" key="8">
    <source>
        <dbReference type="PROSITE-ProRule" id="PRU01240"/>
    </source>
</evidence>
<evidence type="ECO:0000256" key="6">
    <source>
        <dbReference type="ARBA" id="ARBA00022801"/>
    </source>
</evidence>
<feature type="region of interest" description="Disordered" evidence="9">
    <location>
        <begin position="142"/>
        <end position="175"/>
    </location>
</feature>
<evidence type="ECO:0000256" key="2">
    <source>
        <dbReference type="ARBA" id="ARBA00022512"/>
    </source>
</evidence>
<dbReference type="PROSITE" id="PS00136">
    <property type="entry name" value="SUBTILASE_ASP"/>
    <property type="match status" value="1"/>
</dbReference>
<name>A0A9P6FU83_9FUNG</name>
<dbReference type="InterPro" id="IPR046450">
    <property type="entry name" value="PA_dom_sf"/>
</dbReference>
<evidence type="ECO:0000256" key="9">
    <source>
        <dbReference type="SAM" id="MobiDB-lite"/>
    </source>
</evidence>
<protein>
    <recommendedName>
        <fullName evidence="15">Subtilase family protein</fullName>
    </recommendedName>
</protein>
<feature type="signal peptide" evidence="10">
    <location>
        <begin position="1"/>
        <end position="19"/>
    </location>
</feature>
<reference evidence="13" key="1">
    <citation type="journal article" date="2020" name="Fungal Divers.">
        <title>Resolving the Mortierellaceae phylogeny through synthesis of multi-gene phylogenetics and phylogenomics.</title>
        <authorList>
            <person name="Vandepol N."/>
            <person name="Liber J."/>
            <person name="Desiro A."/>
            <person name="Na H."/>
            <person name="Kennedy M."/>
            <person name="Barry K."/>
            <person name="Grigoriev I.V."/>
            <person name="Miller A.N."/>
            <person name="O'Donnell K."/>
            <person name="Stajich J.E."/>
            <person name="Bonito G."/>
        </authorList>
    </citation>
    <scope>NUCLEOTIDE SEQUENCE</scope>
    <source>
        <strain evidence="13">KOD1015</strain>
    </source>
</reference>
<evidence type="ECO:0000256" key="1">
    <source>
        <dbReference type="ARBA" id="ARBA00011073"/>
    </source>
</evidence>
<dbReference type="GO" id="GO:0006508">
    <property type="term" value="P:proteolysis"/>
    <property type="evidence" value="ECO:0007669"/>
    <property type="project" value="UniProtKB-KW"/>
</dbReference>
<evidence type="ECO:0000259" key="11">
    <source>
        <dbReference type="Pfam" id="PF00082"/>
    </source>
</evidence>
<evidence type="ECO:0000256" key="3">
    <source>
        <dbReference type="ARBA" id="ARBA00022525"/>
    </source>
</evidence>
<dbReference type="EMBL" id="JAABOA010001841">
    <property type="protein sequence ID" value="KAF9580806.1"/>
    <property type="molecule type" value="Genomic_DNA"/>
</dbReference>
<keyword evidence="14" id="KW-1185">Reference proteome</keyword>
<feature type="domain" description="PA" evidence="12">
    <location>
        <begin position="518"/>
        <end position="578"/>
    </location>
</feature>
<proteinExistence type="inferred from homology"/>
<accession>A0A9P6FU83</accession>
<keyword evidence="5 10" id="KW-0732">Signal</keyword>
<comment type="similarity">
    <text evidence="1 8">Belongs to the peptidase S8 family.</text>
</comment>
<keyword evidence="4" id="KW-0645">Protease</keyword>
<dbReference type="SUPFAM" id="SSF52743">
    <property type="entry name" value="Subtilisin-like"/>
    <property type="match status" value="1"/>
</dbReference>
<sequence length="688" mass="73559">MKTTYLLLSLALSSTTLWAAPVSPNSASTNAKLLKKEVLQALASHPSLGVSRSTLTDDDDDDNVGERTHPFFGDTIMNGQASGSSSNFPSAPLSPQSPLVAAAAMEAEAAEQAREPSSFLVEFDVPPVGIHRLERMRLELEFEQQQQQQRQNTEQQPGGVDTPINDAGSDPRPVDTAFENLAESRRTALKDQHAAFEAFLKSELHLDDDEKAFIVRHEFFDLMNGMSIELEGVVSPSRIPQVLEKIRSLPGVTNVSPLTSISRPKVIIHDSDKFDAFAALPQLSTAHVQTGVTAARDLMNLTGQGIRIGIIDTGVDYSHEALGSCYVSHSTIPMYEGPGCKIQFGYDFVDPYRRDAPGGYDCVGHGTHVAGIIAGYSPANGFFGVAPQATLGAYRVFPCTGSAKDDVIIAALERAHRDGMDIVNLSLGGGSSWSVSPLAKAAGQLVRLGVVVVAAIGNDGEQGLDEVSSPAINKDTVAVASFEGSGYYSSFFEISGIEDIRFDYSDKPPMNYVEKPLSLVLPSHDPEGCKPYPFSVNGGVVFLKRGSCTFAEKAKFAQDAGAIGCIFYNNVEGGLRPKVDDPNLRVFGHGITMQQGLLILEQLHSTHSRASASLNSTNTGGSDSATGDGASIAGYRPTVIINYKKDKGVFKNEMANQISTFSSWGLGPELEMKPDIGAPGGYIYSTVP</sequence>
<dbReference type="InterPro" id="IPR003137">
    <property type="entry name" value="PA_domain"/>
</dbReference>
<evidence type="ECO:0000313" key="14">
    <source>
        <dbReference type="Proteomes" id="UP000780801"/>
    </source>
</evidence>
<dbReference type="PRINTS" id="PR00723">
    <property type="entry name" value="SUBTILISIN"/>
</dbReference>
<dbReference type="Pfam" id="PF02225">
    <property type="entry name" value="PA"/>
    <property type="match status" value="1"/>
</dbReference>
<feature type="compositionally biased region" description="Low complexity" evidence="9">
    <location>
        <begin position="143"/>
        <end position="156"/>
    </location>
</feature>
<dbReference type="AlphaFoldDB" id="A0A9P6FU83"/>
<dbReference type="InterPro" id="IPR022398">
    <property type="entry name" value="Peptidase_S8_His-AS"/>
</dbReference>
<comment type="caution">
    <text evidence="13">The sequence shown here is derived from an EMBL/GenBank/DDBJ whole genome shotgun (WGS) entry which is preliminary data.</text>
</comment>
<dbReference type="InterPro" id="IPR000209">
    <property type="entry name" value="Peptidase_S8/S53_dom"/>
</dbReference>
<dbReference type="PROSITE" id="PS00137">
    <property type="entry name" value="SUBTILASE_HIS"/>
    <property type="match status" value="1"/>
</dbReference>
<keyword evidence="7" id="KW-0720">Serine protease</keyword>
<organism evidence="13 14">
    <name type="scientific">Lunasporangiospora selenospora</name>
    <dbReference type="NCBI Taxonomy" id="979761"/>
    <lineage>
        <taxon>Eukaryota</taxon>
        <taxon>Fungi</taxon>
        <taxon>Fungi incertae sedis</taxon>
        <taxon>Mucoromycota</taxon>
        <taxon>Mortierellomycotina</taxon>
        <taxon>Mortierellomycetes</taxon>
        <taxon>Mortierellales</taxon>
        <taxon>Mortierellaceae</taxon>
        <taxon>Lunasporangiospora</taxon>
    </lineage>
</organism>
<dbReference type="PROSITE" id="PS51892">
    <property type="entry name" value="SUBTILASE"/>
    <property type="match status" value="1"/>
</dbReference>
<evidence type="ECO:0000256" key="7">
    <source>
        <dbReference type="ARBA" id="ARBA00022825"/>
    </source>
</evidence>
<keyword evidence="3" id="KW-0964">Secreted</keyword>
<dbReference type="GO" id="GO:0004252">
    <property type="term" value="F:serine-type endopeptidase activity"/>
    <property type="evidence" value="ECO:0007669"/>
    <property type="project" value="InterPro"/>
</dbReference>
<dbReference type="OrthoDB" id="206201at2759"/>
<evidence type="ECO:0000256" key="5">
    <source>
        <dbReference type="ARBA" id="ARBA00022729"/>
    </source>
</evidence>
<comment type="caution">
    <text evidence="8">Lacks conserved residue(s) required for the propagation of feature annotation.</text>
</comment>
<dbReference type="InterPro" id="IPR050131">
    <property type="entry name" value="Peptidase_S8_subtilisin-like"/>
</dbReference>
<dbReference type="PANTHER" id="PTHR43806:SF66">
    <property type="entry name" value="SERIN ENDOPEPTIDASE"/>
    <property type="match status" value="1"/>
</dbReference>
<evidence type="ECO:0000256" key="4">
    <source>
        <dbReference type="ARBA" id="ARBA00022670"/>
    </source>
</evidence>
<evidence type="ECO:0000313" key="13">
    <source>
        <dbReference type="EMBL" id="KAF9580806.1"/>
    </source>
</evidence>
<feature type="domain" description="Peptidase S8/S53" evidence="11">
    <location>
        <begin position="303"/>
        <end position="682"/>
    </location>
</feature>
<dbReference type="InterPro" id="IPR023827">
    <property type="entry name" value="Peptidase_S8_Asp-AS"/>
</dbReference>
<gene>
    <name evidence="13" type="ORF">BGW38_002400</name>
</gene>
<dbReference type="SUPFAM" id="SSF52025">
    <property type="entry name" value="PA domain"/>
    <property type="match status" value="1"/>
</dbReference>
<keyword evidence="6" id="KW-0378">Hydrolase</keyword>
<dbReference type="Gene3D" id="3.50.30.30">
    <property type="match status" value="1"/>
</dbReference>
<feature type="non-terminal residue" evidence="13">
    <location>
        <position position="688"/>
    </location>
</feature>
<evidence type="ECO:0008006" key="15">
    <source>
        <dbReference type="Google" id="ProtNLM"/>
    </source>
</evidence>
<evidence type="ECO:0000259" key="12">
    <source>
        <dbReference type="Pfam" id="PF02225"/>
    </source>
</evidence>
<dbReference type="GO" id="GO:0005615">
    <property type="term" value="C:extracellular space"/>
    <property type="evidence" value="ECO:0007669"/>
    <property type="project" value="TreeGrafter"/>
</dbReference>
<dbReference type="InterPro" id="IPR015500">
    <property type="entry name" value="Peptidase_S8_subtilisin-rel"/>
</dbReference>
<dbReference type="Proteomes" id="UP000780801">
    <property type="component" value="Unassembled WGS sequence"/>
</dbReference>
<evidence type="ECO:0000256" key="10">
    <source>
        <dbReference type="SAM" id="SignalP"/>
    </source>
</evidence>
<dbReference type="Pfam" id="PF00082">
    <property type="entry name" value="Peptidase_S8"/>
    <property type="match status" value="1"/>
</dbReference>
<dbReference type="InterPro" id="IPR036852">
    <property type="entry name" value="Peptidase_S8/S53_dom_sf"/>
</dbReference>